<organism evidence="2 3">
    <name type="scientific">Candidatus Doudnabacteria bacterium RIFCSPHIGHO2_01_FULL_46_14</name>
    <dbReference type="NCBI Taxonomy" id="1817824"/>
    <lineage>
        <taxon>Bacteria</taxon>
        <taxon>Candidatus Doudnaibacteriota</taxon>
    </lineage>
</organism>
<name>A0A1F5NK55_9BACT</name>
<gene>
    <name evidence="2" type="ORF">A2751_02670</name>
</gene>
<protein>
    <submittedName>
        <fullName evidence="2">Uncharacterized protein</fullName>
    </submittedName>
</protein>
<evidence type="ECO:0000256" key="1">
    <source>
        <dbReference type="SAM" id="Phobius"/>
    </source>
</evidence>
<dbReference type="Pfam" id="PF18910">
    <property type="entry name" value="DUF5665"/>
    <property type="match status" value="1"/>
</dbReference>
<feature type="transmembrane region" description="Helical" evidence="1">
    <location>
        <begin position="31"/>
        <end position="56"/>
    </location>
</feature>
<dbReference type="InterPro" id="IPR043723">
    <property type="entry name" value="DUF5665"/>
</dbReference>
<sequence>MTPEEQKTIDRLVETINRAYTRPGRMFWRGFLWGLGRGLGATVGLALILGISVYFLKASGLDKTFNSALQSLDGLSKSINSARQ</sequence>
<accession>A0A1F5NK55</accession>
<evidence type="ECO:0000313" key="2">
    <source>
        <dbReference type="EMBL" id="OGE77924.1"/>
    </source>
</evidence>
<dbReference type="AlphaFoldDB" id="A0A1F5NK55"/>
<dbReference type="EMBL" id="MFEK01000016">
    <property type="protein sequence ID" value="OGE77924.1"/>
    <property type="molecule type" value="Genomic_DNA"/>
</dbReference>
<comment type="caution">
    <text evidence="2">The sequence shown here is derived from an EMBL/GenBank/DDBJ whole genome shotgun (WGS) entry which is preliminary data.</text>
</comment>
<evidence type="ECO:0000313" key="3">
    <source>
        <dbReference type="Proteomes" id="UP000176864"/>
    </source>
</evidence>
<keyword evidence="1" id="KW-0472">Membrane</keyword>
<dbReference type="Proteomes" id="UP000176864">
    <property type="component" value="Unassembled WGS sequence"/>
</dbReference>
<keyword evidence="1" id="KW-0812">Transmembrane</keyword>
<dbReference type="STRING" id="1817824.A2751_02670"/>
<reference evidence="2 3" key="1">
    <citation type="journal article" date="2016" name="Nat. Commun.">
        <title>Thousands of microbial genomes shed light on interconnected biogeochemical processes in an aquifer system.</title>
        <authorList>
            <person name="Anantharaman K."/>
            <person name="Brown C.T."/>
            <person name="Hug L.A."/>
            <person name="Sharon I."/>
            <person name="Castelle C.J."/>
            <person name="Probst A.J."/>
            <person name="Thomas B.C."/>
            <person name="Singh A."/>
            <person name="Wilkins M.J."/>
            <person name="Karaoz U."/>
            <person name="Brodie E.L."/>
            <person name="Williams K.H."/>
            <person name="Hubbard S.S."/>
            <person name="Banfield J.F."/>
        </authorList>
    </citation>
    <scope>NUCLEOTIDE SEQUENCE [LARGE SCALE GENOMIC DNA]</scope>
</reference>
<proteinExistence type="predicted"/>
<keyword evidence="1" id="KW-1133">Transmembrane helix</keyword>